<keyword evidence="2" id="KW-1185">Reference proteome</keyword>
<organism evidence="1 2">
    <name type="scientific">Colletotrichum tanaceti</name>
    <dbReference type="NCBI Taxonomy" id="1306861"/>
    <lineage>
        <taxon>Eukaryota</taxon>
        <taxon>Fungi</taxon>
        <taxon>Dikarya</taxon>
        <taxon>Ascomycota</taxon>
        <taxon>Pezizomycotina</taxon>
        <taxon>Sordariomycetes</taxon>
        <taxon>Hypocreomycetidae</taxon>
        <taxon>Glomerellales</taxon>
        <taxon>Glomerellaceae</taxon>
        <taxon>Colletotrichum</taxon>
        <taxon>Colletotrichum destructivum species complex</taxon>
    </lineage>
</organism>
<evidence type="ECO:0000313" key="1">
    <source>
        <dbReference type="EMBL" id="TKW50297.1"/>
    </source>
</evidence>
<dbReference type="Proteomes" id="UP000310108">
    <property type="component" value="Unassembled WGS sequence"/>
</dbReference>
<name>A0A4U6X9K3_9PEZI</name>
<dbReference type="InterPro" id="IPR013785">
    <property type="entry name" value="Aldolase_TIM"/>
</dbReference>
<proteinExistence type="predicted"/>
<accession>A0A4U6X9K3</accession>
<dbReference type="PANTHER" id="PTHR12128:SF52">
    <property type="entry name" value="4-HYDROXY-2-OXOGLUTARATE ALDOLASE, MITOCHONDRIAL-RELATED"/>
    <property type="match status" value="1"/>
</dbReference>
<dbReference type="Gene3D" id="3.20.20.70">
    <property type="entry name" value="Aldolase class I"/>
    <property type="match status" value="1"/>
</dbReference>
<comment type="caution">
    <text evidence="1">The sequence shown here is derived from an EMBL/GenBank/DDBJ whole genome shotgun (WGS) entry which is preliminary data.</text>
</comment>
<evidence type="ECO:0000313" key="2">
    <source>
        <dbReference type="Proteomes" id="UP000310108"/>
    </source>
</evidence>
<gene>
    <name evidence="1" type="ORF">CTA1_4365</name>
</gene>
<dbReference type="Pfam" id="PF00701">
    <property type="entry name" value="DHDPS"/>
    <property type="match status" value="1"/>
</dbReference>
<dbReference type="SUPFAM" id="SSF51569">
    <property type="entry name" value="Aldolase"/>
    <property type="match status" value="1"/>
</dbReference>
<sequence>MAPRAPPVGIYASVVTSGIELDSDLIAGLAVSNSDFFLHNLVAGSHGVIAAAANFTPKIHVKLLQLCDEGKLAKAQELQTKLSQADWVLVQLNVAQLKAALDGQIIGYKGG</sequence>
<dbReference type="AlphaFoldDB" id="A0A4U6X9K3"/>
<dbReference type="STRING" id="1306861.A0A4U6X9K3"/>
<protein>
    <submittedName>
        <fullName evidence="1">Uncharacterized protein</fullName>
    </submittedName>
</protein>
<dbReference type="EMBL" id="PJEX01000414">
    <property type="protein sequence ID" value="TKW50297.1"/>
    <property type="molecule type" value="Genomic_DNA"/>
</dbReference>
<reference evidence="1 2" key="1">
    <citation type="journal article" date="2019" name="PLoS ONE">
        <title>Comparative genome analysis indicates high evolutionary potential of pathogenicity genes in Colletotrichum tanaceti.</title>
        <authorList>
            <person name="Lelwala R.V."/>
            <person name="Korhonen P.K."/>
            <person name="Young N.D."/>
            <person name="Scott J.B."/>
            <person name="Ades P.A."/>
            <person name="Gasser R.B."/>
            <person name="Taylor P.W.J."/>
        </authorList>
    </citation>
    <scope>NUCLEOTIDE SEQUENCE [LARGE SCALE GENOMIC DNA]</scope>
    <source>
        <strain evidence="1">BRIP57314</strain>
    </source>
</reference>
<dbReference type="PANTHER" id="PTHR12128">
    <property type="entry name" value="DIHYDRODIPICOLINATE SYNTHASE"/>
    <property type="match status" value="1"/>
</dbReference>
<dbReference type="GO" id="GO:0008840">
    <property type="term" value="F:4-hydroxy-tetrahydrodipicolinate synthase activity"/>
    <property type="evidence" value="ECO:0007669"/>
    <property type="project" value="TreeGrafter"/>
</dbReference>
<dbReference type="InterPro" id="IPR002220">
    <property type="entry name" value="DapA-like"/>
</dbReference>